<reference evidence="7" key="1">
    <citation type="journal article" date="2014" name="Int. J. Syst. Evol. Microbiol.">
        <title>Complete genome sequence of Corynebacterium casei LMG S-19264T (=DSM 44701T), isolated from a smear-ripened cheese.</title>
        <authorList>
            <consortium name="US DOE Joint Genome Institute (JGI-PGF)"/>
            <person name="Walter F."/>
            <person name="Albersmeier A."/>
            <person name="Kalinowski J."/>
            <person name="Ruckert C."/>
        </authorList>
    </citation>
    <scope>NUCLEOTIDE SEQUENCE</scope>
    <source>
        <strain evidence="7">JCM 3090</strain>
    </source>
</reference>
<sequence length="417" mass="40864">MSATRPAEAPAAPPVRPAVVQVAVFGAFAAQQTLTPVLPPLARRFEVGEAGLGLLIAGAAAVVMVASPAWGRRIGRTGYRATMLAALALAAAGSAAFAVAVPLGLAGMVTGAALWAALIASRALVFGAGIAGLPVTAQTYIAASIDDPAARTRALGMVGAAQGLALIVGPLIGGALSGLSLTAPLYAAPALLLVTAAVVAARLPAGGMPPAPRGTARVSWRERRLLPYLCCGVGVLVALGMVQITVGFLIQDRLDATHAHTARLTGLALVSSGAGYLVAQTVLVRLLRWSPRRLIAVGALLAALGGALLVGAAGVAAVLGGMAAVGVGLGLAVPGYTTGATLGYAPAQQGGVAGLVGAANAAAFIIGPMAGTALYQWRPAAAPIAACVLLLGAAFAPLAAAPPRRPAAPGARADRGD</sequence>
<feature type="transmembrane region" description="Helical" evidence="5">
    <location>
        <begin position="262"/>
        <end position="287"/>
    </location>
</feature>
<feature type="transmembrane region" description="Helical" evidence="5">
    <location>
        <begin position="154"/>
        <end position="179"/>
    </location>
</feature>
<dbReference type="GO" id="GO:0005886">
    <property type="term" value="C:plasma membrane"/>
    <property type="evidence" value="ECO:0007669"/>
    <property type="project" value="UniProtKB-SubCell"/>
</dbReference>
<evidence type="ECO:0000256" key="2">
    <source>
        <dbReference type="ARBA" id="ARBA00022692"/>
    </source>
</evidence>
<dbReference type="SUPFAM" id="SSF103473">
    <property type="entry name" value="MFS general substrate transporter"/>
    <property type="match status" value="1"/>
</dbReference>
<dbReference type="Gene3D" id="1.20.1250.20">
    <property type="entry name" value="MFS general substrate transporter like domains"/>
    <property type="match status" value="1"/>
</dbReference>
<dbReference type="InterPro" id="IPR001958">
    <property type="entry name" value="Tet-R_TetA/multi-R_MdtG-like"/>
</dbReference>
<feature type="transmembrane region" description="Helical" evidence="5">
    <location>
        <begin position="83"/>
        <end position="106"/>
    </location>
</feature>
<reference evidence="7" key="2">
    <citation type="submission" date="2020-09" db="EMBL/GenBank/DDBJ databases">
        <authorList>
            <person name="Sun Q."/>
            <person name="Ohkuma M."/>
        </authorList>
    </citation>
    <scope>NUCLEOTIDE SEQUENCE</scope>
    <source>
        <strain evidence="7">JCM 3090</strain>
    </source>
</reference>
<feature type="transmembrane region" description="Helical" evidence="5">
    <location>
        <begin position="225"/>
        <end position="250"/>
    </location>
</feature>
<feature type="transmembrane region" description="Helical" evidence="5">
    <location>
        <begin position="323"/>
        <end position="345"/>
    </location>
</feature>
<protein>
    <recommendedName>
        <fullName evidence="6">Major facilitator superfamily (MFS) profile domain-containing protein</fullName>
    </recommendedName>
</protein>
<comment type="caution">
    <text evidence="7">The sequence shown here is derived from an EMBL/GenBank/DDBJ whole genome shotgun (WGS) entry which is preliminary data.</text>
</comment>
<dbReference type="InterPro" id="IPR020846">
    <property type="entry name" value="MFS_dom"/>
</dbReference>
<organism evidence="7 8">
    <name type="scientific">Pilimelia anulata</name>
    <dbReference type="NCBI Taxonomy" id="53371"/>
    <lineage>
        <taxon>Bacteria</taxon>
        <taxon>Bacillati</taxon>
        <taxon>Actinomycetota</taxon>
        <taxon>Actinomycetes</taxon>
        <taxon>Micromonosporales</taxon>
        <taxon>Micromonosporaceae</taxon>
        <taxon>Pilimelia</taxon>
    </lineage>
</organism>
<keyword evidence="8" id="KW-1185">Reference proteome</keyword>
<evidence type="ECO:0000256" key="1">
    <source>
        <dbReference type="ARBA" id="ARBA00004651"/>
    </source>
</evidence>
<evidence type="ECO:0000259" key="6">
    <source>
        <dbReference type="PROSITE" id="PS50850"/>
    </source>
</evidence>
<name>A0A8J3FBI5_9ACTN</name>
<dbReference type="PANTHER" id="PTHR23546:SF1">
    <property type="entry name" value="MEMBRANE PROTEIN"/>
    <property type="match status" value="1"/>
</dbReference>
<comment type="subcellular location">
    <subcellularLocation>
        <location evidence="1">Cell membrane</location>
        <topology evidence="1">Multi-pass membrane protein</topology>
    </subcellularLocation>
</comment>
<dbReference type="AlphaFoldDB" id="A0A8J3FBI5"/>
<dbReference type="EMBL" id="BMQB01000009">
    <property type="protein sequence ID" value="GGK04854.1"/>
    <property type="molecule type" value="Genomic_DNA"/>
</dbReference>
<evidence type="ECO:0000256" key="5">
    <source>
        <dbReference type="SAM" id="Phobius"/>
    </source>
</evidence>
<dbReference type="GO" id="GO:0022857">
    <property type="term" value="F:transmembrane transporter activity"/>
    <property type="evidence" value="ECO:0007669"/>
    <property type="project" value="InterPro"/>
</dbReference>
<dbReference type="Pfam" id="PF07690">
    <property type="entry name" value="MFS_1"/>
    <property type="match status" value="1"/>
</dbReference>
<feature type="transmembrane region" description="Helical" evidence="5">
    <location>
        <begin position="294"/>
        <end position="317"/>
    </location>
</feature>
<keyword evidence="3 5" id="KW-1133">Transmembrane helix</keyword>
<feature type="domain" description="Major facilitator superfamily (MFS) profile" evidence="6">
    <location>
        <begin position="1"/>
        <end position="404"/>
    </location>
</feature>
<accession>A0A8J3FBI5</accession>
<feature type="transmembrane region" description="Helical" evidence="5">
    <location>
        <begin position="352"/>
        <end position="374"/>
    </location>
</feature>
<dbReference type="RefSeq" id="WP_189171591.1">
    <property type="nucleotide sequence ID" value="NZ_BMQB01000009.1"/>
</dbReference>
<feature type="transmembrane region" description="Helical" evidence="5">
    <location>
        <begin position="112"/>
        <end position="133"/>
    </location>
</feature>
<gene>
    <name evidence="7" type="ORF">GCM10010123_38550</name>
</gene>
<dbReference type="PROSITE" id="PS50850">
    <property type="entry name" value="MFS"/>
    <property type="match status" value="1"/>
</dbReference>
<keyword evidence="2 5" id="KW-0812">Transmembrane</keyword>
<dbReference type="Proteomes" id="UP000649739">
    <property type="component" value="Unassembled WGS sequence"/>
</dbReference>
<feature type="transmembrane region" description="Helical" evidence="5">
    <location>
        <begin position="185"/>
        <end position="205"/>
    </location>
</feature>
<feature type="transmembrane region" description="Helical" evidence="5">
    <location>
        <begin position="380"/>
        <end position="400"/>
    </location>
</feature>
<evidence type="ECO:0000256" key="4">
    <source>
        <dbReference type="ARBA" id="ARBA00023136"/>
    </source>
</evidence>
<feature type="transmembrane region" description="Helical" evidence="5">
    <location>
        <begin position="50"/>
        <end position="71"/>
    </location>
</feature>
<keyword evidence="4 5" id="KW-0472">Membrane</keyword>
<dbReference type="PRINTS" id="PR01035">
    <property type="entry name" value="TCRTETA"/>
</dbReference>
<evidence type="ECO:0000256" key="3">
    <source>
        <dbReference type="ARBA" id="ARBA00022989"/>
    </source>
</evidence>
<dbReference type="InterPro" id="IPR036259">
    <property type="entry name" value="MFS_trans_sf"/>
</dbReference>
<proteinExistence type="predicted"/>
<dbReference type="PANTHER" id="PTHR23546">
    <property type="entry name" value="TRANSPORT PROTEIN"/>
    <property type="match status" value="1"/>
</dbReference>
<evidence type="ECO:0000313" key="8">
    <source>
        <dbReference type="Proteomes" id="UP000649739"/>
    </source>
</evidence>
<dbReference type="InterPro" id="IPR011701">
    <property type="entry name" value="MFS"/>
</dbReference>
<evidence type="ECO:0000313" key="7">
    <source>
        <dbReference type="EMBL" id="GGK04854.1"/>
    </source>
</evidence>